<dbReference type="Gene3D" id="3.90.190.10">
    <property type="entry name" value="Protein tyrosine phosphatase superfamily"/>
    <property type="match status" value="1"/>
</dbReference>
<sequence>MALFQMESRSRAALTSQPLTSSANGEQTISVQLPTPPPLVLPEQKRSSTERAPMSAPPMALCSQSIGELSNEMQMDLSANRNLLRRSSHPPTKLPPLNLSALHSCFPTREDVCTPRRKLERIGCSLSKYTRYLYVGSYQSISEHNVLRSNGITHVINTAWRRIHEEAAGVKYLSLKVRDDCCEQIDEIFDIAIEFIEEARRSNGACAVICTQGVSRSATIALAYMVSMECRSVEEALVELRRCRPIVAPNASFMRLLAAFERRVRKGRDEDWAGRVTCVGAEDKIFVARRQEEWNELNEEAVFVVERARWQGIVVWRGRNVGERMWREAVVIARRMAARVGEERRRRAIYEPLAATQLLAQGDGGPVEALVHRAVRS</sequence>
<dbReference type="SUPFAM" id="SSF52799">
    <property type="entry name" value="(Phosphotyrosine protein) phosphatases II"/>
    <property type="match status" value="1"/>
</dbReference>
<dbReference type="AlphaFoldDB" id="A0A2V3IRJ2"/>
<dbReference type="PANTHER" id="PTHR10159">
    <property type="entry name" value="DUAL SPECIFICITY PROTEIN PHOSPHATASE"/>
    <property type="match status" value="1"/>
</dbReference>
<dbReference type="PROSITE" id="PS50056">
    <property type="entry name" value="TYR_PHOSPHATASE_2"/>
    <property type="match status" value="1"/>
</dbReference>
<dbReference type="InterPro" id="IPR029021">
    <property type="entry name" value="Prot-tyrosine_phosphatase-like"/>
</dbReference>
<dbReference type="OrthoDB" id="285418at2759"/>
<name>A0A2V3IRJ2_9FLOR</name>
<evidence type="ECO:0000313" key="8">
    <source>
        <dbReference type="EMBL" id="PXF44735.1"/>
    </source>
</evidence>
<dbReference type="PROSITE" id="PS50054">
    <property type="entry name" value="TYR_PHOSPHATASE_DUAL"/>
    <property type="match status" value="1"/>
</dbReference>
<accession>A0A2V3IRJ2</accession>
<evidence type="ECO:0000256" key="2">
    <source>
        <dbReference type="ARBA" id="ARBA00013064"/>
    </source>
</evidence>
<dbReference type="Proteomes" id="UP000247409">
    <property type="component" value="Unassembled WGS sequence"/>
</dbReference>
<feature type="domain" description="Tyrosine-protein phosphatase" evidence="6">
    <location>
        <begin position="123"/>
        <end position="266"/>
    </location>
</feature>
<dbReference type="InterPro" id="IPR000387">
    <property type="entry name" value="Tyr_Pase_dom"/>
</dbReference>
<dbReference type="GO" id="GO:0008330">
    <property type="term" value="F:protein tyrosine/threonine phosphatase activity"/>
    <property type="evidence" value="ECO:0007669"/>
    <property type="project" value="TreeGrafter"/>
</dbReference>
<evidence type="ECO:0000256" key="5">
    <source>
        <dbReference type="SAM" id="MobiDB-lite"/>
    </source>
</evidence>
<dbReference type="GO" id="GO:0043409">
    <property type="term" value="P:negative regulation of MAPK cascade"/>
    <property type="evidence" value="ECO:0007669"/>
    <property type="project" value="TreeGrafter"/>
</dbReference>
<evidence type="ECO:0000256" key="1">
    <source>
        <dbReference type="ARBA" id="ARBA00008601"/>
    </source>
</evidence>
<feature type="compositionally biased region" description="Polar residues" evidence="5">
    <location>
        <begin position="13"/>
        <end position="32"/>
    </location>
</feature>
<dbReference type="GO" id="GO:0017017">
    <property type="term" value="F:MAP kinase tyrosine/serine/threonine phosphatase activity"/>
    <property type="evidence" value="ECO:0007669"/>
    <property type="project" value="TreeGrafter"/>
</dbReference>
<dbReference type="InterPro" id="IPR020422">
    <property type="entry name" value="TYR_PHOSPHATASE_DUAL_dom"/>
</dbReference>
<protein>
    <recommendedName>
        <fullName evidence="2">protein-tyrosine-phosphatase</fullName>
        <ecNumber evidence="2">3.1.3.48</ecNumber>
    </recommendedName>
</protein>
<keyword evidence="3" id="KW-0378">Hydrolase</keyword>
<dbReference type="CDD" id="cd14498">
    <property type="entry name" value="DSP"/>
    <property type="match status" value="1"/>
</dbReference>
<dbReference type="EC" id="3.1.3.48" evidence="2"/>
<dbReference type="GO" id="GO:0005737">
    <property type="term" value="C:cytoplasm"/>
    <property type="evidence" value="ECO:0007669"/>
    <property type="project" value="TreeGrafter"/>
</dbReference>
<dbReference type="EMBL" id="NBIV01000082">
    <property type="protein sequence ID" value="PXF44735.1"/>
    <property type="molecule type" value="Genomic_DNA"/>
</dbReference>
<dbReference type="GO" id="GO:0033550">
    <property type="term" value="F:MAP kinase tyrosine phosphatase activity"/>
    <property type="evidence" value="ECO:0007669"/>
    <property type="project" value="TreeGrafter"/>
</dbReference>
<evidence type="ECO:0000256" key="3">
    <source>
        <dbReference type="ARBA" id="ARBA00022801"/>
    </source>
</evidence>
<comment type="similarity">
    <text evidence="1">Belongs to the protein-tyrosine phosphatase family. Non-receptor class dual specificity subfamily.</text>
</comment>
<comment type="caution">
    <text evidence="8">The sequence shown here is derived from an EMBL/GenBank/DDBJ whole genome shotgun (WGS) entry which is preliminary data.</text>
</comment>
<reference evidence="8 9" key="1">
    <citation type="journal article" date="2018" name="Mol. Biol. Evol.">
        <title>Analysis of the draft genome of the red seaweed Gracilariopsis chorda provides insights into genome size evolution in Rhodophyta.</title>
        <authorList>
            <person name="Lee J."/>
            <person name="Yang E.C."/>
            <person name="Graf L."/>
            <person name="Yang J.H."/>
            <person name="Qiu H."/>
            <person name="Zel Zion U."/>
            <person name="Chan C.X."/>
            <person name="Stephens T.G."/>
            <person name="Weber A.P.M."/>
            <person name="Boo G.H."/>
            <person name="Boo S.M."/>
            <person name="Kim K.M."/>
            <person name="Shin Y."/>
            <person name="Jung M."/>
            <person name="Lee S.J."/>
            <person name="Yim H.S."/>
            <person name="Lee J.H."/>
            <person name="Bhattacharya D."/>
            <person name="Yoon H.S."/>
        </authorList>
    </citation>
    <scope>NUCLEOTIDE SEQUENCE [LARGE SCALE GENOMIC DNA]</scope>
    <source>
        <strain evidence="8 9">SKKU-2015</strain>
        <tissue evidence="8">Whole body</tissue>
    </source>
</reference>
<evidence type="ECO:0000313" key="9">
    <source>
        <dbReference type="Proteomes" id="UP000247409"/>
    </source>
</evidence>
<dbReference type="InterPro" id="IPR000340">
    <property type="entry name" value="Dual-sp_phosphatase_cat-dom"/>
</dbReference>
<dbReference type="PANTHER" id="PTHR10159:SF519">
    <property type="entry name" value="DUAL SPECIFICITY PROTEIN PHOSPHATASE MPK3"/>
    <property type="match status" value="1"/>
</dbReference>
<gene>
    <name evidence="8" type="ORF">BWQ96_05494</name>
</gene>
<evidence type="ECO:0000259" key="6">
    <source>
        <dbReference type="PROSITE" id="PS50054"/>
    </source>
</evidence>
<feature type="domain" description="Tyrosine specific protein phosphatases" evidence="7">
    <location>
        <begin position="186"/>
        <end position="245"/>
    </location>
</feature>
<dbReference type="STRING" id="448386.A0A2V3IRJ2"/>
<proteinExistence type="inferred from homology"/>
<evidence type="ECO:0000256" key="4">
    <source>
        <dbReference type="ARBA" id="ARBA00022912"/>
    </source>
</evidence>
<evidence type="ECO:0000259" key="7">
    <source>
        <dbReference type="PROSITE" id="PS50056"/>
    </source>
</evidence>
<keyword evidence="9" id="KW-1185">Reference proteome</keyword>
<organism evidence="8 9">
    <name type="scientific">Gracilariopsis chorda</name>
    <dbReference type="NCBI Taxonomy" id="448386"/>
    <lineage>
        <taxon>Eukaryota</taxon>
        <taxon>Rhodophyta</taxon>
        <taxon>Florideophyceae</taxon>
        <taxon>Rhodymeniophycidae</taxon>
        <taxon>Gracilariales</taxon>
        <taxon>Gracilariaceae</taxon>
        <taxon>Gracilariopsis</taxon>
    </lineage>
</organism>
<keyword evidence="4" id="KW-0904">Protein phosphatase</keyword>
<dbReference type="Pfam" id="PF00782">
    <property type="entry name" value="DSPc"/>
    <property type="match status" value="1"/>
</dbReference>
<feature type="region of interest" description="Disordered" evidence="5">
    <location>
        <begin position="1"/>
        <end position="58"/>
    </location>
</feature>
<dbReference type="SMART" id="SM00195">
    <property type="entry name" value="DSPc"/>
    <property type="match status" value="1"/>
</dbReference>